<feature type="binding site" evidence="11">
    <location>
        <begin position="458"/>
        <end position="461"/>
    </location>
    <ligand>
        <name>glyoxylate</name>
        <dbReference type="ChEBI" id="CHEBI:36655"/>
    </ligand>
</feature>
<evidence type="ECO:0000256" key="13">
    <source>
        <dbReference type="PIRSR" id="PIRSR601465-50"/>
    </source>
</evidence>
<dbReference type="PANTHER" id="PTHR42739:SF1">
    <property type="entry name" value="MALATE SYNTHASE G"/>
    <property type="match status" value="1"/>
</dbReference>
<evidence type="ECO:0000256" key="12">
    <source>
        <dbReference type="NCBIfam" id="TIGR01345"/>
    </source>
</evidence>
<evidence type="ECO:0000256" key="11">
    <source>
        <dbReference type="HAMAP-Rule" id="MF_00641"/>
    </source>
</evidence>
<sequence length="724" mass="79895">MTDRVTRHRLQVASELDRFLNEKVLPETGIDADAFWAGVDTLFHDLTPKNRELLAERERLQDELDAWHRDHPGPVKDMAAYRAFLERIGYLVKAPDEVRATTTHVDEEIAVQAGPQLVVPVSNARYALNAANARWGSLYDALYGTDVISEEAGAEKGASYNPKRGEKVIAYARGVLDQAAPLADGSHHDSASYSLRDGRLVVTLESGQETGLKSPGQLVGYLGDTDRPTSIVLVNHGLHLEIQFDETHPIGKTDPARIKDVVMEAAVTTIMDCEDSVAAVDAEDKVGVYRNWLGLMRGDLEEQVDKGGKTVTRRLHPDRQYVSPDGGQLTLPGRSLMFVRNVGHLMTTPAVLDADGNELPEGILDAVVTSLIALHDLGKKDGEACNSRSGSMYIVKPKMHGPREVAFSNELFSRVEDLLGMARDTLKMGIMDEERRTTVNLKACINEASSRVVFINTGFLDRTGDEMHTAMEAGPMIRKGDMKSATWIGAYERNNVQIGLACGLRGRAQIGKGMWAMPDLMASMIEQKVGHPKAGANTAWVPSPTAATLHALHYHQVDVDAVQRELERQGKPDLLDELLTVPVAENPEWSDDEIQQELDNNCQGILGYVVRWVEHGIGCSKVPDIHDVALMEDRATLRIASQLLANWLHHGVVTPERVRETLERMAKVVDGQNAHDPDYTPMSQDFEASTAFKAASDLIFKGRVQPAGYTEPLLHHWRAVHKSK</sequence>
<dbReference type="FunFam" id="3.20.20.360:FF:000002">
    <property type="entry name" value="Malate synthase G"/>
    <property type="match status" value="1"/>
</dbReference>
<dbReference type="GO" id="GO:0009436">
    <property type="term" value="P:glyoxylate catabolic process"/>
    <property type="evidence" value="ECO:0007669"/>
    <property type="project" value="TreeGrafter"/>
</dbReference>
<comment type="caution">
    <text evidence="11">Lacks conserved residue(s) required for the propagation of feature annotation.</text>
</comment>
<dbReference type="Pfam" id="PF01274">
    <property type="entry name" value="MS_TIM-barrel"/>
    <property type="match status" value="1"/>
</dbReference>
<feature type="domain" description="Malate synthase G alpha-beta insertion" evidence="17">
    <location>
        <begin position="160"/>
        <end position="235"/>
    </location>
</feature>
<dbReference type="NCBIfam" id="TIGR01345">
    <property type="entry name" value="malate_syn_G"/>
    <property type="match status" value="1"/>
</dbReference>
<feature type="active site" description="Proton donor" evidence="11 13">
    <location>
        <position position="633"/>
    </location>
</feature>
<name>A0A1H2Y208_9GAMM</name>
<feature type="domain" description="Malate synthase TIM barrel" evidence="15">
    <location>
        <begin position="337"/>
        <end position="579"/>
    </location>
</feature>
<evidence type="ECO:0000259" key="15">
    <source>
        <dbReference type="Pfam" id="PF01274"/>
    </source>
</evidence>
<keyword evidence="3 11" id="KW-0963">Cytoplasm</keyword>
<keyword evidence="8 11" id="KW-0558">Oxidation</keyword>
<dbReference type="UniPathway" id="UPA00703">
    <property type="reaction ID" value="UER00720"/>
</dbReference>
<feature type="active site" description="Proton acceptor" evidence="11 13">
    <location>
        <position position="340"/>
    </location>
</feature>
<evidence type="ECO:0000256" key="3">
    <source>
        <dbReference type="ARBA" id="ARBA00022490"/>
    </source>
</evidence>
<evidence type="ECO:0000313" key="19">
    <source>
        <dbReference type="EMBL" id="SDW99025.1"/>
    </source>
</evidence>
<dbReference type="Pfam" id="PF20659">
    <property type="entry name" value="MS_C"/>
    <property type="match status" value="1"/>
</dbReference>
<gene>
    <name evidence="11" type="primary">glcB</name>
    <name evidence="19" type="ORF">SAMN05443545_103346</name>
</gene>
<protein>
    <recommendedName>
        <fullName evidence="11 12">Malate synthase G</fullName>
        <ecNumber evidence="11 12">2.3.3.9</ecNumber>
    </recommendedName>
</protein>
<comment type="cofactor">
    <cofactor evidence="1 11">
        <name>Mg(2+)</name>
        <dbReference type="ChEBI" id="CHEBI:18420"/>
    </cofactor>
</comment>
<dbReference type="GO" id="GO:0006099">
    <property type="term" value="P:tricarboxylic acid cycle"/>
    <property type="evidence" value="ECO:0007669"/>
    <property type="project" value="UniProtKB-KW"/>
</dbReference>
<dbReference type="InterPro" id="IPR048357">
    <property type="entry name" value="MSG_insertion"/>
</dbReference>
<feature type="binding site" evidence="11">
    <location>
        <position position="340"/>
    </location>
    <ligand>
        <name>glyoxylate</name>
        <dbReference type="ChEBI" id="CHEBI:36655"/>
    </ligand>
</feature>
<dbReference type="GO" id="GO:0006097">
    <property type="term" value="P:glyoxylate cycle"/>
    <property type="evidence" value="ECO:0007669"/>
    <property type="project" value="UniProtKB-UniRule"/>
</dbReference>
<evidence type="ECO:0000256" key="14">
    <source>
        <dbReference type="RuleBase" id="RU003572"/>
    </source>
</evidence>
<evidence type="ECO:0000256" key="6">
    <source>
        <dbReference type="ARBA" id="ARBA00022723"/>
    </source>
</evidence>
<dbReference type="InterPro" id="IPR046363">
    <property type="entry name" value="MS_N_TIM-barrel_dom"/>
</dbReference>
<feature type="binding site" evidence="11">
    <location>
        <position position="313"/>
    </location>
    <ligand>
        <name>acetyl-CoA</name>
        <dbReference type="ChEBI" id="CHEBI:57288"/>
    </ligand>
</feature>
<feature type="binding site" evidence="11">
    <location>
        <position position="542"/>
    </location>
    <ligand>
        <name>acetyl-CoA</name>
        <dbReference type="ChEBI" id="CHEBI:57288"/>
    </ligand>
</feature>
<dbReference type="Gene3D" id="3.20.20.360">
    <property type="entry name" value="Malate synthase, domain 3"/>
    <property type="match status" value="2"/>
</dbReference>
<keyword evidence="20" id="KW-1185">Reference proteome</keyword>
<evidence type="ECO:0000256" key="7">
    <source>
        <dbReference type="ARBA" id="ARBA00022842"/>
    </source>
</evidence>
<dbReference type="PANTHER" id="PTHR42739">
    <property type="entry name" value="MALATE SYNTHASE G"/>
    <property type="match status" value="1"/>
</dbReference>
<dbReference type="HAMAP" id="MF_00641">
    <property type="entry name" value="Malate_synth_G"/>
    <property type="match status" value="1"/>
</dbReference>
<dbReference type="InterPro" id="IPR048355">
    <property type="entry name" value="MS_C"/>
</dbReference>
<dbReference type="SUPFAM" id="SSF51645">
    <property type="entry name" value="Malate synthase G"/>
    <property type="match status" value="1"/>
</dbReference>
<dbReference type="GO" id="GO:0004474">
    <property type="term" value="F:malate synthase activity"/>
    <property type="evidence" value="ECO:0007669"/>
    <property type="project" value="UniProtKB-UniRule"/>
</dbReference>
<dbReference type="NCBIfam" id="NF002825">
    <property type="entry name" value="PRK02999.1"/>
    <property type="match status" value="1"/>
</dbReference>
<dbReference type="InterPro" id="IPR001465">
    <property type="entry name" value="Malate_synthase_TIM"/>
</dbReference>
<evidence type="ECO:0000256" key="2">
    <source>
        <dbReference type="ARBA" id="ARBA00022435"/>
    </source>
</evidence>
<keyword evidence="7 11" id="KW-0460">Magnesium</keyword>
<feature type="binding site" evidence="11">
    <location>
        <position position="433"/>
    </location>
    <ligand>
        <name>glyoxylate</name>
        <dbReference type="ChEBI" id="CHEBI:36655"/>
    </ligand>
</feature>
<evidence type="ECO:0000256" key="4">
    <source>
        <dbReference type="ARBA" id="ARBA00022532"/>
    </source>
</evidence>
<keyword evidence="2 11" id="KW-0329">Glyoxylate bypass</keyword>
<reference evidence="19 20" key="1">
    <citation type="submission" date="2016-10" db="EMBL/GenBank/DDBJ databases">
        <authorList>
            <person name="de Groot N.N."/>
        </authorList>
    </citation>
    <scope>NUCLEOTIDE SEQUENCE [LARGE SCALE GENOMIC DNA]</scope>
    <source>
        <strain evidence="19 20">DSM 19219</strain>
    </source>
</reference>
<dbReference type="InterPro" id="IPR048356">
    <property type="entry name" value="MS_N"/>
</dbReference>
<feature type="modified residue" description="Cysteine sulfenic acid (-SOH)" evidence="11">
    <location>
        <position position="619"/>
    </location>
</feature>
<dbReference type="Proteomes" id="UP000198500">
    <property type="component" value="Unassembled WGS sequence"/>
</dbReference>
<comment type="subcellular location">
    <subcellularLocation>
        <location evidence="11 14">Cytoplasm</location>
    </subcellularLocation>
</comment>
<feature type="domain" description="Malate synthase N-terminal" evidence="16">
    <location>
        <begin position="18"/>
        <end position="77"/>
    </location>
</feature>
<dbReference type="Pfam" id="PF20658">
    <property type="entry name" value="MSG_insertion"/>
    <property type="match status" value="1"/>
</dbReference>
<comment type="pathway">
    <text evidence="11 14">Carbohydrate metabolism; glyoxylate cycle; (S)-malate from isocitrate: step 2/2.</text>
</comment>
<dbReference type="AlphaFoldDB" id="A0A1H2Y208"/>
<evidence type="ECO:0000256" key="1">
    <source>
        <dbReference type="ARBA" id="ARBA00001946"/>
    </source>
</evidence>
<evidence type="ECO:0000259" key="18">
    <source>
        <dbReference type="Pfam" id="PF20659"/>
    </source>
</evidence>
<comment type="function">
    <text evidence="10 11">Involved in the glycolate utilization. Catalyzes the condensation and subsequent hydrolysis of acetyl-coenzyme A (acetyl-CoA) and glyoxylate to form malate and CoA.</text>
</comment>
<dbReference type="CDD" id="cd00728">
    <property type="entry name" value="malate_synt_G"/>
    <property type="match status" value="1"/>
</dbReference>
<feature type="binding site" evidence="11">
    <location>
        <position position="461"/>
    </location>
    <ligand>
        <name>Mg(2+)</name>
        <dbReference type="ChEBI" id="CHEBI:18420"/>
    </ligand>
</feature>
<evidence type="ECO:0000313" key="20">
    <source>
        <dbReference type="Proteomes" id="UP000198500"/>
    </source>
</evidence>
<dbReference type="EMBL" id="FNNI01000003">
    <property type="protein sequence ID" value="SDW99025.1"/>
    <property type="molecule type" value="Genomic_DNA"/>
</dbReference>
<dbReference type="InterPro" id="IPR006253">
    <property type="entry name" value="Malate_synthG"/>
</dbReference>
<dbReference type="EC" id="2.3.3.9" evidence="11 12"/>
<dbReference type="RefSeq" id="WP_092568915.1">
    <property type="nucleotide sequence ID" value="NZ_BMXH01000009.1"/>
</dbReference>
<dbReference type="InterPro" id="IPR044856">
    <property type="entry name" value="Malate_synth_C_sf"/>
</dbReference>
<dbReference type="GO" id="GO:0000287">
    <property type="term" value="F:magnesium ion binding"/>
    <property type="evidence" value="ECO:0007669"/>
    <property type="project" value="TreeGrafter"/>
</dbReference>
<feature type="binding site" evidence="11">
    <location>
        <position position="118"/>
    </location>
    <ligand>
        <name>acetyl-CoA</name>
        <dbReference type="ChEBI" id="CHEBI:57288"/>
    </ligand>
</feature>
<keyword evidence="5 11" id="KW-0808">Transferase</keyword>
<evidence type="ECO:0000256" key="9">
    <source>
        <dbReference type="ARBA" id="ARBA00047918"/>
    </source>
</evidence>
<keyword evidence="6 11" id="KW-0479">Metal-binding</keyword>
<dbReference type="Gene3D" id="1.20.1220.12">
    <property type="entry name" value="Malate synthase, domain III"/>
    <property type="match status" value="1"/>
</dbReference>
<feature type="binding site" evidence="11">
    <location>
        <position position="433"/>
    </location>
    <ligand>
        <name>Mg(2+)</name>
        <dbReference type="ChEBI" id="CHEBI:18420"/>
    </ligand>
</feature>
<comment type="catalytic activity">
    <reaction evidence="9 11 14">
        <text>glyoxylate + acetyl-CoA + H2O = (S)-malate + CoA + H(+)</text>
        <dbReference type="Rhea" id="RHEA:18181"/>
        <dbReference type="ChEBI" id="CHEBI:15377"/>
        <dbReference type="ChEBI" id="CHEBI:15378"/>
        <dbReference type="ChEBI" id="CHEBI:15589"/>
        <dbReference type="ChEBI" id="CHEBI:36655"/>
        <dbReference type="ChEBI" id="CHEBI:57287"/>
        <dbReference type="ChEBI" id="CHEBI:57288"/>
        <dbReference type="EC" id="2.3.3.9"/>
    </reaction>
</comment>
<dbReference type="InterPro" id="IPR011076">
    <property type="entry name" value="Malate_synth_sf"/>
</dbReference>
<dbReference type="GO" id="GO:0005829">
    <property type="term" value="C:cytosol"/>
    <property type="evidence" value="ECO:0007669"/>
    <property type="project" value="TreeGrafter"/>
</dbReference>
<proteinExistence type="inferred from homology"/>
<comment type="similarity">
    <text evidence="11 14">Belongs to the malate synthase family. GlcB subfamily.</text>
</comment>
<evidence type="ECO:0000259" key="16">
    <source>
        <dbReference type="Pfam" id="PF20656"/>
    </source>
</evidence>
<accession>A0A1H2Y208</accession>
<comment type="subunit">
    <text evidence="11">Monomer.</text>
</comment>
<evidence type="ECO:0000256" key="5">
    <source>
        <dbReference type="ARBA" id="ARBA00022679"/>
    </source>
</evidence>
<feature type="binding site" evidence="11">
    <location>
        <begin position="125"/>
        <end position="126"/>
    </location>
    <ligand>
        <name>acetyl-CoA</name>
        <dbReference type="ChEBI" id="CHEBI:57288"/>
    </ligand>
</feature>
<dbReference type="Pfam" id="PF20656">
    <property type="entry name" value="MS_N"/>
    <property type="match status" value="1"/>
</dbReference>
<keyword evidence="4 11" id="KW-0816">Tricarboxylic acid cycle</keyword>
<organism evidence="19 20">
    <name type="scientific">Aidingimonas halophila</name>
    <dbReference type="NCBI Taxonomy" id="574349"/>
    <lineage>
        <taxon>Bacteria</taxon>
        <taxon>Pseudomonadati</taxon>
        <taxon>Pseudomonadota</taxon>
        <taxon>Gammaproteobacteria</taxon>
        <taxon>Oceanospirillales</taxon>
        <taxon>Halomonadaceae</taxon>
        <taxon>Aidingimonas</taxon>
    </lineage>
</organism>
<evidence type="ECO:0000259" key="17">
    <source>
        <dbReference type="Pfam" id="PF20658"/>
    </source>
</evidence>
<evidence type="ECO:0000256" key="8">
    <source>
        <dbReference type="ARBA" id="ARBA00023097"/>
    </source>
</evidence>
<evidence type="ECO:0000256" key="10">
    <source>
        <dbReference type="ARBA" id="ARBA00054368"/>
    </source>
</evidence>
<feature type="binding site" evidence="11">
    <location>
        <position position="276"/>
    </location>
    <ligand>
        <name>acetyl-CoA</name>
        <dbReference type="ChEBI" id="CHEBI:57288"/>
    </ligand>
</feature>
<dbReference type="OrthoDB" id="9762054at2"/>
<feature type="domain" description="Malate synthase C-terminal" evidence="18">
    <location>
        <begin position="593"/>
        <end position="689"/>
    </location>
</feature>
<dbReference type="STRING" id="574349.SAMN05443545_103346"/>